<dbReference type="EMBL" id="AP023321">
    <property type="protein sequence ID" value="BCI60839.1"/>
    <property type="molecule type" value="Genomic_DNA"/>
</dbReference>
<dbReference type="InterPro" id="IPR001387">
    <property type="entry name" value="Cro/C1-type_HTH"/>
</dbReference>
<accession>A0A7I8D5T2</accession>
<reference evidence="2" key="1">
    <citation type="submission" date="2020-07" db="EMBL/GenBank/DDBJ databases">
        <title>Complete genome sequencing of Clostridia bacterium strain 12CBH8.</title>
        <authorList>
            <person name="Sakamoto M."/>
            <person name="Murakami T."/>
            <person name="Mori H."/>
        </authorList>
    </citation>
    <scope>NUCLEOTIDE SEQUENCE [LARGE SCALE GENOMIC DNA]</scope>
    <source>
        <strain evidence="2">12CBH8</strain>
    </source>
</reference>
<dbReference type="KEGG" id="sman:C12CBH8_14780"/>
<dbReference type="InterPro" id="IPR010982">
    <property type="entry name" value="Lambda_DNA-bd_dom_sf"/>
</dbReference>
<dbReference type="GO" id="GO:0003677">
    <property type="term" value="F:DNA binding"/>
    <property type="evidence" value="ECO:0007669"/>
    <property type="project" value="InterPro"/>
</dbReference>
<name>A0A7I8D5T2_9FIRM</name>
<evidence type="ECO:0000313" key="2">
    <source>
        <dbReference type="Proteomes" id="UP000593890"/>
    </source>
</evidence>
<gene>
    <name evidence="1" type="ORF">C12CBH8_14780</name>
</gene>
<protein>
    <submittedName>
        <fullName evidence="1">Uncharacterized protein</fullName>
    </submittedName>
</protein>
<dbReference type="CDD" id="cd00093">
    <property type="entry name" value="HTH_XRE"/>
    <property type="match status" value="1"/>
</dbReference>
<dbReference type="SUPFAM" id="SSF47413">
    <property type="entry name" value="lambda repressor-like DNA-binding domains"/>
    <property type="match status" value="1"/>
</dbReference>
<dbReference type="Proteomes" id="UP000593890">
    <property type="component" value="Chromosome"/>
</dbReference>
<evidence type="ECO:0000313" key="1">
    <source>
        <dbReference type="EMBL" id="BCI60839.1"/>
    </source>
</evidence>
<proteinExistence type="predicted"/>
<sequence length="121" mass="14021">MADARYILLDICRRAEIEQWQLARLLCVGPSTLNNWMGGRKQPGDDRLRDIKAIASLTSREINQRLADLDRPHTVRQYIVYRNGKMYCTVKRCIWRTQEGVCPGAGCLMDNLRRGARNNDR</sequence>
<keyword evidence="2" id="KW-1185">Reference proteome</keyword>
<organism evidence="1 2">
    <name type="scientific">Solibaculum mannosilyticum</name>
    <dbReference type="NCBI Taxonomy" id="2780922"/>
    <lineage>
        <taxon>Bacteria</taxon>
        <taxon>Bacillati</taxon>
        <taxon>Bacillota</taxon>
        <taxon>Clostridia</taxon>
        <taxon>Eubacteriales</taxon>
        <taxon>Oscillospiraceae</taxon>
        <taxon>Solibaculum</taxon>
    </lineage>
</organism>
<dbReference type="AlphaFoldDB" id="A0A7I8D5T2"/>